<sequence>MTTSPAQFKPRSNTISEGSVFHVRGRFQFSPKKGEKKIFLHIFKEAAHEEGEGKIGSECGRANLKTAADGFSFNLIMFLYELGVILFLLYEGTYSFSDPSPYSIITIYFRVNVANGSAGTIRDWYLPGKEQRSTCWKLHYSKSLYL</sequence>
<name>A0A4Y2C6M2_ARAVE</name>
<protein>
    <submittedName>
        <fullName evidence="2">Uncharacterized protein</fullName>
    </submittedName>
</protein>
<keyword evidence="1" id="KW-0812">Transmembrane</keyword>
<dbReference type="Proteomes" id="UP000499080">
    <property type="component" value="Unassembled WGS sequence"/>
</dbReference>
<comment type="caution">
    <text evidence="2">The sequence shown here is derived from an EMBL/GenBank/DDBJ whole genome shotgun (WGS) entry which is preliminary data.</text>
</comment>
<proteinExistence type="predicted"/>
<accession>A0A4Y2C6M2</accession>
<evidence type="ECO:0000313" key="3">
    <source>
        <dbReference type="Proteomes" id="UP000499080"/>
    </source>
</evidence>
<reference evidence="2 3" key="1">
    <citation type="journal article" date="2019" name="Sci. Rep.">
        <title>Orb-weaving spider Araneus ventricosus genome elucidates the spidroin gene catalogue.</title>
        <authorList>
            <person name="Kono N."/>
            <person name="Nakamura H."/>
            <person name="Ohtoshi R."/>
            <person name="Moran D.A.P."/>
            <person name="Shinohara A."/>
            <person name="Yoshida Y."/>
            <person name="Fujiwara M."/>
            <person name="Mori M."/>
            <person name="Tomita M."/>
            <person name="Arakawa K."/>
        </authorList>
    </citation>
    <scope>NUCLEOTIDE SEQUENCE [LARGE SCALE GENOMIC DNA]</scope>
</reference>
<organism evidence="2 3">
    <name type="scientific">Araneus ventricosus</name>
    <name type="common">Orbweaver spider</name>
    <name type="synonym">Epeira ventricosa</name>
    <dbReference type="NCBI Taxonomy" id="182803"/>
    <lineage>
        <taxon>Eukaryota</taxon>
        <taxon>Metazoa</taxon>
        <taxon>Ecdysozoa</taxon>
        <taxon>Arthropoda</taxon>
        <taxon>Chelicerata</taxon>
        <taxon>Arachnida</taxon>
        <taxon>Araneae</taxon>
        <taxon>Araneomorphae</taxon>
        <taxon>Entelegynae</taxon>
        <taxon>Araneoidea</taxon>
        <taxon>Araneidae</taxon>
        <taxon>Araneus</taxon>
    </lineage>
</organism>
<dbReference type="EMBL" id="BGPR01000153">
    <property type="protein sequence ID" value="GBM00033.1"/>
    <property type="molecule type" value="Genomic_DNA"/>
</dbReference>
<evidence type="ECO:0000313" key="2">
    <source>
        <dbReference type="EMBL" id="GBM00033.1"/>
    </source>
</evidence>
<keyword evidence="3" id="KW-1185">Reference proteome</keyword>
<keyword evidence="1" id="KW-0472">Membrane</keyword>
<keyword evidence="1" id="KW-1133">Transmembrane helix</keyword>
<gene>
    <name evidence="2" type="ORF">AVEN_214107_1</name>
</gene>
<evidence type="ECO:0000256" key="1">
    <source>
        <dbReference type="SAM" id="Phobius"/>
    </source>
</evidence>
<dbReference type="AlphaFoldDB" id="A0A4Y2C6M2"/>
<feature type="transmembrane region" description="Helical" evidence="1">
    <location>
        <begin position="71"/>
        <end position="90"/>
    </location>
</feature>